<feature type="transmembrane region" description="Helical" evidence="1">
    <location>
        <begin position="60"/>
        <end position="83"/>
    </location>
</feature>
<feature type="transmembrane region" description="Helical" evidence="1">
    <location>
        <begin position="20"/>
        <end position="40"/>
    </location>
</feature>
<dbReference type="Pfam" id="PF06197">
    <property type="entry name" value="DUF998"/>
    <property type="match status" value="1"/>
</dbReference>
<feature type="transmembrane region" description="Helical" evidence="1">
    <location>
        <begin position="188"/>
        <end position="211"/>
    </location>
</feature>
<keyword evidence="1" id="KW-0472">Membrane</keyword>
<dbReference type="RefSeq" id="WP_168521929.1">
    <property type="nucleotide sequence ID" value="NZ_JAAXLS010000052.1"/>
</dbReference>
<name>A0ABX1JEU7_9PSEU</name>
<gene>
    <name evidence="2" type="ORF">HFP15_36025</name>
</gene>
<sequence length="213" mass="22397">MTQLATRTCPPLENRVTRSLLGYGVLAGAVYEIVSIAQAATREGFDFTRHSWSLLANGSLGWIQIANFVLTGAMTIAFAVGLGRATGTRWAPRLAGAFGASLILAGIFRADPARGFPDGATAQLSWHGVAHLAAGAVGFLCLITACLLVGRWFAGRGRSGWAWYSRATGIAFLAGFLCVSSGSSAPWATLAFVAAVTLAWAWIAAVAVHLYRH</sequence>
<feature type="transmembrane region" description="Helical" evidence="1">
    <location>
        <begin position="90"/>
        <end position="108"/>
    </location>
</feature>
<dbReference type="EMBL" id="JAAXLS010000052">
    <property type="protein sequence ID" value="NKQ58274.1"/>
    <property type="molecule type" value="Genomic_DNA"/>
</dbReference>
<keyword evidence="3" id="KW-1185">Reference proteome</keyword>
<feature type="transmembrane region" description="Helical" evidence="1">
    <location>
        <begin position="161"/>
        <end position="182"/>
    </location>
</feature>
<dbReference type="InterPro" id="IPR009339">
    <property type="entry name" value="DUF998"/>
</dbReference>
<dbReference type="Proteomes" id="UP000715441">
    <property type="component" value="Unassembled WGS sequence"/>
</dbReference>
<protein>
    <submittedName>
        <fullName evidence="2">DUF998 domain-containing protein</fullName>
    </submittedName>
</protein>
<keyword evidence="1" id="KW-0812">Transmembrane</keyword>
<feature type="transmembrane region" description="Helical" evidence="1">
    <location>
        <begin position="128"/>
        <end position="149"/>
    </location>
</feature>
<evidence type="ECO:0000313" key="2">
    <source>
        <dbReference type="EMBL" id="NKQ58274.1"/>
    </source>
</evidence>
<organism evidence="2 3">
    <name type="scientific">Amycolatopsis acididurans</name>
    <dbReference type="NCBI Taxonomy" id="2724524"/>
    <lineage>
        <taxon>Bacteria</taxon>
        <taxon>Bacillati</taxon>
        <taxon>Actinomycetota</taxon>
        <taxon>Actinomycetes</taxon>
        <taxon>Pseudonocardiales</taxon>
        <taxon>Pseudonocardiaceae</taxon>
        <taxon>Amycolatopsis</taxon>
    </lineage>
</organism>
<reference evidence="2 3" key="1">
    <citation type="submission" date="2020-04" db="EMBL/GenBank/DDBJ databases">
        <title>Novel species.</title>
        <authorList>
            <person name="Teo W.F.A."/>
            <person name="Lipun K."/>
            <person name="Srisuk N."/>
            <person name="Duangmal K."/>
        </authorList>
    </citation>
    <scope>NUCLEOTIDE SEQUENCE [LARGE SCALE GENOMIC DNA]</scope>
    <source>
        <strain evidence="2 3">K13G38</strain>
    </source>
</reference>
<evidence type="ECO:0000313" key="3">
    <source>
        <dbReference type="Proteomes" id="UP000715441"/>
    </source>
</evidence>
<proteinExistence type="predicted"/>
<keyword evidence="1" id="KW-1133">Transmembrane helix</keyword>
<accession>A0ABX1JEU7</accession>
<comment type="caution">
    <text evidence="2">The sequence shown here is derived from an EMBL/GenBank/DDBJ whole genome shotgun (WGS) entry which is preliminary data.</text>
</comment>
<evidence type="ECO:0000256" key="1">
    <source>
        <dbReference type="SAM" id="Phobius"/>
    </source>
</evidence>